<dbReference type="Proteomes" id="UP001085076">
    <property type="component" value="Miscellaneous, Linkage group lg08"/>
</dbReference>
<reference evidence="6" key="2">
    <citation type="journal article" date="2022" name="Hortic Res">
        <title>The genome of Dioscorea zingiberensis sheds light on the biosynthesis, origin and evolution of the medicinally important diosgenin saponins.</title>
        <authorList>
            <person name="Li Y."/>
            <person name="Tan C."/>
            <person name="Li Z."/>
            <person name="Guo J."/>
            <person name="Li S."/>
            <person name="Chen X."/>
            <person name="Wang C."/>
            <person name="Dai X."/>
            <person name="Yang H."/>
            <person name="Song W."/>
            <person name="Hou L."/>
            <person name="Xu J."/>
            <person name="Tong Z."/>
            <person name="Xu A."/>
            <person name="Yuan X."/>
            <person name="Wang W."/>
            <person name="Yang Q."/>
            <person name="Chen L."/>
            <person name="Sun Z."/>
            <person name="Wang K."/>
            <person name="Pan B."/>
            <person name="Chen J."/>
            <person name="Bao Y."/>
            <person name="Liu F."/>
            <person name="Qi X."/>
            <person name="Gang D.R."/>
            <person name="Wen J."/>
            <person name="Li J."/>
        </authorList>
    </citation>
    <scope>NUCLEOTIDE SEQUENCE</scope>
    <source>
        <strain evidence="6">Dzin_1.0</strain>
    </source>
</reference>
<keyword evidence="4" id="KW-0560">Oxidoreductase</keyword>
<dbReference type="SUPFAM" id="SSF48264">
    <property type="entry name" value="Cytochrome P450"/>
    <property type="match status" value="1"/>
</dbReference>
<comment type="caution">
    <text evidence="6">The sequence shown here is derived from an EMBL/GenBank/DDBJ whole genome shotgun (WGS) entry which is preliminary data.</text>
</comment>
<accession>A0A9D5H6H2</accession>
<evidence type="ECO:0000256" key="3">
    <source>
        <dbReference type="ARBA" id="ARBA00022723"/>
    </source>
</evidence>
<dbReference type="Gene3D" id="1.10.630.10">
    <property type="entry name" value="Cytochrome P450"/>
    <property type="match status" value="1"/>
</dbReference>
<dbReference type="GO" id="GO:0005506">
    <property type="term" value="F:iron ion binding"/>
    <property type="evidence" value="ECO:0007669"/>
    <property type="project" value="InterPro"/>
</dbReference>
<name>A0A9D5H6H2_9LILI</name>
<evidence type="ECO:0000256" key="5">
    <source>
        <dbReference type="ARBA" id="ARBA00023004"/>
    </source>
</evidence>
<sequence length="101" mass="11269">MHLRLGSVRAIVVSSPDMAREVLKTHDADFANRPQTMASSAALIRRFILPRGTFLEVYPRARISELLGGSSRTGSSRGAALGCREFIETCLRLRQAVRRER</sequence>
<dbReference type="AlphaFoldDB" id="A0A9D5H6H2"/>
<dbReference type="OrthoDB" id="687480at2759"/>
<organism evidence="6 7">
    <name type="scientific">Dioscorea zingiberensis</name>
    <dbReference type="NCBI Taxonomy" id="325984"/>
    <lineage>
        <taxon>Eukaryota</taxon>
        <taxon>Viridiplantae</taxon>
        <taxon>Streptophyta</taxon>
        <taxon>Embryophyta</taxon>
        <taxon>Tracheophyta</taxon>
        <taxon>Spermatophyta</taxon>
        <taxon>Magnoliopsida</taxon>
        <taxon>Liliopsida</taxon>
        <taxon>Dioscoreales</taxon>
        <taxon>Dioscoreaceae</taxon>
        <taxon>Dioscorea</taxon>
    </lineage>
</organism>
<keyword evidence="5" id="KW-0408">Iron</keyword>
<evidence type="ECO:0000256" key="2">
    <source>
        <dbReference type="ARBA" id="ARBA00022617"/>
    </source>
</evidence>
<evidence type="ECO:0000313" key="7">
    <source>
        <dbReference type="Proteomes" id="UP001085076"/>
    </source>
</evidence>
<dbReference type="GO" id="GO:0004497">
    <property type="term" value="F:monooxygenase activity"/>
    <property type="evidence" value="ECO:0007669"/>
    <property type="project" value="InterPro"/>
</dbReference>
<dbReference type="EMBL" id="JAGGNH010000008">
    <property type="protein sequence ID" value="KAJ0965314.1"/>
    <property type="molecule type" value="Genomic_DNA"/>
</dbReference>
<gene>
    <name evidence="6" type="ORF">J5N97_026452</name>
</gene>
<reference evidence="6" key="1">
    <citation type="submission" date="2021-03" db="EMBL/GenBank/DDBJ databases">
        <authorList>
            <person name="Li Z."/>
            <person name="Yang C."/>
        </authorList>
    </citation>
    <scope>NUCLEOTIDE SEQUENCE</scope>
    <source>
        <strain evidence="6">Dzin_1.0</strain>
        <tissue evidence="6">Leaf</tissue>
    </source>
</reference>
<evidence type="ECO:0000313" key="6">
    <source>
        <dbReference type="EMBL" id="KAJ0965314.1"/>
    </source>
</evidence>
<keyword evidence="7" id="KW-1185">Reference proteome</keyword>
<evidence type="ECO:0000256" key="4">
    <source>
        <dbReference type="ARBA" id="ARBA00023002"/>
    </source>
</evidence>
<dbReference type="GO" id="GO:0016705">
    <property type="term" value="F:oxidoreductase activity, acting on paired donors, with incorporation or reduction of molecular oxygen"/>
    <property type="evidence" value="ECO:0007669"/>
    <property type="project" value="InterPro"/>
</dbReference>
<dbReference type="PANTHER" id="PTHR47955">
    <property type="entry name" value="CYTOCHROME P450 FAMILY 71 PROTEIN"/>
    <property type="match status" value="1"/>
</dbReference>
<dbReference type="PANTHER" id="PTHR47955:SF8">
    <property type="entry name" value="CYTOCHROME P450 71D11-LIKE"/>
    <property type="match status" value="1"/>
</dbReference>
<comment type="similarity">
    <text evidence="1">Belongs to the cytochrome P450 family.</text>
</comment>
<dbReference type="GO" id="GO:0020037">
    <property type="term" value="F:heme binding"/>
    <property type="evidence" value="ECO:0007669"/>
    <property type="project" value="InterPro"/>
</dbReference>
<proteinExistence type="inferred from homology"/>
<protein>
    <submittedName>
        <fullName evidence="6">Uncharacterized protein</fullName>
    </submittedName>
</protein>
<evidence type="ECO:0000256" key="1">
    <source>
        <dbReference type="ARBA" id="ARBA00010617"/>
    </source>
</evidence>
<keyword evidence="3" id="KW-0479">Metal-binding</keyword>
<keyword evidence="2" id="KW-0349">Heme</keyword>
<dbReference type="InterPro" id="IPR036396">
    <property type="entry name" value="Cyt_P450_sf"/>
</dbReference>